<dbReference type="NCBIfam" id="TIGR00431">
    <property type="entry name" value="TruB"/>
    <property type="match status" value="1"/>
</dbReference>
<feature type="domain" description="tRNA pseudouridine synthase II TruB subfamily 1 C-terminal" evidence="7">
    <location>
        <begin position="235"/>
        <end position="288"/>
    </location>
</feature>
<comment type="function">
    <text evidence="5">Responsible for synthesis of pseudouridine from uracil-55 in the psi GC loop of transfer RNAs.</text>
</comment>
<dbReference type="CDD" id="cd02573">
    <property type="entry name" value="PseudoU_synth_EcTruB"/>
    <property type="match status" value="1"/>
</dbReference>
<dbReference type="InterPro" id="IPR015240">
    <property type="entry name" value="tRNA_sdUridine_synth_fam1_C"/>
</dbReference>
<dbReference type="GO" id="GO:0160148">
    <property type="term" value="F:tRNA pseudouridine(55) synthase activity"/>
    <property type="evidence" value="ECO:0007669"/>
    <property type="project" value="UniProtKB-EC"/>
</dbReference>
<evidence type="ECO:0000256" key="4">
    <source>
        <dbReference type="ARBA" id="ARBA00023235"/>
    </source>
</evidence>
<proteinExistence type="inferred from homology"/>
<name>A0A7V3YGG2_9BACT</name>
<dbReference type="GO" id="GO:1990481">
    <property type="term" value="P:mRNA pseudouridine synthesis"/>
    <property type="evidence" value="ECO:0007669"/>
    <property type="project" value="TreeGrafter"/>
</dbReference>
<protein>
    <recommendedName>
        <fullName evidence="5">tRNA pseudouridine synthase B</fullName>
        <ecNumber evidence="5">5.4.99.25</ecNumber>
    </recommendedName>
    <alternativeName>
        <fullName evidence="5">tRNA pseudouridine(55) synthase</fullName>
        <shortName evidence="5">Psi55 synthase</shortName>
    </alternativeName>
    <alternativeName>
        <fullName evidence="5">tRNA pseudouridylate synthase</fullName>
    </alternativeName>
    <alternativeName>
        <fullName evidence="5">tRNA-uridine isomerase</fullName>
    </alternativeName>
</protein>
<evidence type="ECO:0000256" key="2">
    <source>
        <dbReference type="ARBA" id="ARBA00005642"/>
    </source>
</evidence>
<comment type="similarity">
    <text evidence="2 5">Belongs to the pseudouridine synthase TruB family. Type 1 subfamily.</text>
</comment>
<evidence type="ECO:0000259" key="7">
    <source>
        <dbReference type="Pfam" id="PF09157"/>
    </source>
</evidence>
<dbReference type="Pfam" id="PF01509">
    <property type="entry name" value="TruB_N"/>
    <property type="match status" value="1"/>
</dbReference>
<dbReference type="EMBL" id="DTFV01000072">
    <property type="protein sequence ID" value="HGI30664.1"/>
    <property type="molecule type" value="Genomic_DNA"/>
</dbReference>
<comment type="caution">
    <text evidence="8">The sequence shown here is derived from an EMBL/GenBank/DDBJ whole genome shotgun (WGS) entry which is preliminary data.</text>
</comment>
<dbReference type="SUPFAM" id="SSF55120">
    <property type="entry name" value="Pseudouridine synthase"/>
    <property type="match status" value="1"/>
</dbReference>
<dbReference type="PANTHER" id="PTHR13767">
    <property type="entry name" value="TRNA-PSEUDOURIDINE SYNTHASE"/>
    <property type="match status" value="1"/>
</dbReference>
<dbReference type="InterPro" id="IPR020103">
    <property type="entry name" value="PsdUridine_synth_cat_dom_sf"/>
</dbReference>
<dbReference type="GO" id="GO:0031119">
    <property type="term" value="P:tRNA pseudouridine synthesis"/>
    <property type="evidence" value="ECO:0007669"/>
    <property type="project" value="UniProtKB-UniRule"/>
</dbReference>
<dbReference type="HAMAP" id="MF_01080">
    <property type="entry name" value="TruB_bact"/>
    <property type="match status" value="1"/>
</dbReference>
<evidence type="ECO:0000256" key="3">
    <source>
        <dbReference type="ARBA" id="ARBA00022694"/>
    </source>
</evidence>
<sequence>MLGGVLNLYKPAGVTSRVLVERVGRVLKAKAGHTGTLDPCARGVVLVCFGKATRLVSFFQELDKVYRARFRFGIATDTYDVKGNITAVSLEKLREEDLLRVLSDFRGTFVQEVPPFSACKYRGRPLYQYARRGEHITLRREVTVYRLELLSCLEGEFGEAEFLIHCSGGTYVRSLAHELGKRLGLGAYVASLVRERVGQFRIEESIDVMQKDIGRDFLLERSLPPEKALYFLETVEVGEEEARFFLHGTPFPSPVPLQAPGMVKVLHGGNFLGLAFWDSSRLFPRVVLGESCHVA</sequence>
<evidence type="ECO:0000313" key="8">
    <source>
        <dbReference type="EMBL" id="HGI30664.1"/>
    </source>
</evidence>
<evidence type="ECO:0000256" key="1">
    <source>
        <dbReference type="ARBA" id="ARBA00000385"/>
    </source>
</evidence>
<gene>
    <name evidence="5 8" type="primary">truB</name>
    <name evidence="8" type="ORF">ENV30_05075</name>
</gene>
<dbReference type="EC" id="5.4.99.25" evidence="5"/>
<dbReference type="Gene3D" id="3.30.2350.10">
    <property type="entry name" value="Pseudouridine synthase"/>
    <property type="match status" value="1"/>
</dbReference>
<organism evidence="8">
    <name type="scientific">Candidatus Caldatribacterium californiense</name>
    <dbReference type="NCBI Taxonomy" id="1454726"/>
    <lineage>
        <taxon>Bacteria</taxon>
        <taxon>Pseudomonadati</taxon>
        <taxon>Atribacterota</taxon>
        <taxon>Atribacteria</taxon>
        <taxon>Atribacterales</taxon>
        <taxon>Candidatus Caldatribacteriaceae</taxon>
        <taxon>Candidatus Caldatribacterium</taxon>
    </lineage>
</organism>
<dbReference type="GO" id="GO:0003723">
    <property type="term" value="F:RNA binding"/>
    <property type="evidence" value="ECO:0007669"/>
    <property type="project" value="InterPro"/>
</dbReference>
<evidence type="ECO:0000259" key="6">
    <source>
        <dbReference type="Pfam" id="PF01509"/>
    </source>
</evidence>
<dbReference type="InterPro" id="IPR002501">
    <property type="entry name" value="PsdUridine_synth_N"/>
</dbReference>
<reference evidence="8" key="1">
    <citation type="journal article" date="2020" name="mSystems">
        <title>Genome- and Community-Level Interaction Insights into Carbon Utilization and Element Cycling Functions of Hydrothermarchaeota in Hydrothermal Sediment.</title>
        <authorList>
            <person name="Zhou Z."/>
            <person name="Liu Y."/>
            <person name="Xu W."/>
            <person name="Pan J."/>
            <person name="Luo Z.H."/>
            <person name="Li M."/>
        </authorList>
    </citation>
    <scope>NUCLEOTIDE SEQUENCE [LARGE SCALE GENOMIC DNA]</scope>
    <source>
        <strain evidence="8">SpSt-747</strain>
    </source>
</reference>
<dbReference type="AlphaFoldDB" id="A0A7V3YGG2"/>
<accession>A0A7V3YGG2</accession>
<keyword evidence="3 5" id="KW-0819">tRNA processing</keyword>
<evidence type="ECO:0000256" key="5">
    <source>
        <dbReference type="HAMAP-Rule" id="MF_01080"/>
    </source>
</evidence>
<feature type="active site" description="Nucleophile" evidence="5">
    <location>
        <position position="38"/>
    </location>
</feature>
<dbReference type="InterPro" id="IPR014780">
    <property type="entry name" value="tRNA_psdUridine_synth_TruB"/>
</dbReference>
<dbReference type="PANTHER" id="PTHR13767:SF2">
    <property type="entry name" value="PSEUDOURIDYLATE SYNTHASE TRUB1"/>
    <property type="match status" value="1"/>
</dbReference>
<keyword evidence="4 5" id="KW-0413">Isomerase</keyword>
<feature type="domain" description="Pseudouridine synthase II N-terminal" evidence="6">
    <location>
        <begin position="29"/>
        <end position="172"/>
    </location>
</feature>
<comment type="catalytic activity">
    <reaction evidence="1 5">
        <text>uridine(55) in tRNA = pseudouridine(55) in tRNA</text>
        <dbReference type="Rhea" id="RHEA:42532"/>
        <dbReference type="Rhea" id="RHEA-COMP:10101"/>
        <dbReference type="Rhea" id="RHEA-COMP:10102"/>
        <dbReference type="ChEBI" id="CHEBI:65314"/>
        <dbReference type="ChEBI" id="CHEBI:65315"/>
        <dbReference type="EC" id="5.4.99.25"/>
    </reaction>
</comment>
<dbReference type="Pfam" id="PF09157">
    <property type="entry name" value="TruB-C_2"/>
    <property type="match status" value="1"/>
</dbReference>